<evidence type="ECO:0000313" key="2">
    <source>
        <dbReference type="EMBL" id="AIJ08069.1"/>
    </source>
</evidence>
<dbReference type="AlphaFoldDB" id="A0A076LR44"/>
<feature type="transmembrane region" description="Helical" evidence="1">
    <location>
        <begin position="70"/>
        <end position="93"/>
    </location>
</feature>
<keyword evidence="1" id="KW-1133">Transmembrane helix</keyword>
<keyword evidence="1" id="KW-0472">Membrane</keyword>
<accession>A0A076LR44</accession>
<keyword evidence="1" id="KW-0812">Transmembrane</keyword>
<dbReference type="EMBL" id="CP006664">
    <property type="protein sequence ID" value="AIJ08069.1"/>
    <property type="molecule type" value="Genomic_DNA"/>
</dbReference>
<dbReference type="HOGENOM" id="CLU_024049_1_0_6"/>
<organism evidence="2 3">
    <name type="scientific">Edwardsiella anguillarum ET080813</name>
    <dbReference type="NCBI Taxonomy" id="667120"/>
    <lineage>
        <taxon>Bacteria</taxon>
        <taxon>Pseudomonadati</taxon>
        <taxon>Pseudomonadota</taxon>
        <taxon>Gammaproteobacteria</taxon>
        <taxon>Enterobacterales</taxon>
        <taxon>Hafniaceae</taxon>
        <taxon>Edwardsiella</taxon>
    </lineage>
</organism>
<name>A0A076LR44_9GAMM</name>
<dbReference type="RefSeq" id="WP_034164018.1">
    <property type="nucleotide sequence ID" value="NZ_CP006664.1"/>
</dbReference>
<evidence type="ECO:0000256" key="1">
    <source>
        <dbReference type="SAM" id="Phobius"/>
    </source>
</evidence>
<feature type="transmembrane region" description="Helical" evidence="1">
    <location>
        <begin position="113"/>
        <end position="131"/>
    </location>
</feature>
<dbReference type="KEGG" id="ete:ETEE_1620"/>
<proteinExistence type="predicted"/>
<dbReference type="Pfam" id="PF11658">
    <property type="entry name" value="CBP_BcsG"/>
    <property type="match status" value="1"/>
</dbReference>
<reference evidence="2 3" key="1">
    <citation type="journal article" date="2012" name="PLoS ONE">
        <title>Edwardsiella comparative phylogenomics reveal the new intra/inter-species taxonomic relationships, virulence evolution and niche adaptation mechanisms.</title>
        <authorList>
            <person name="Yang M."/>
            <person name="Lv Y."/>
            <person name="Xiao J."/>
            <person name="Wu H."/>
            <person name="Zheng H."/>
            <person name="Liu Q."/>
            <person name="Zhang Y."/>
            <person name="Wang Q."/>
        </authorList>
    </citation>
    <scope>NUCLEOTIDE SEQUENCE [LARGE SCALE GENOMIC DNA]</scope>
    <source>
        <strain evidence="3">080813</strain>
    </source>
</reference>
<sequence length="556" mass="61235">MAKHTEQQGVFSERGYRWHGLGGWNLYFLLKLALLWYGYLNFHPFANIIFLAFLLFPLPSAHLHRWRSWLAIPIGVALFYHDTWLPGLSSIAHQRDQWSHFSAAYAWDLTLRFINWTMIGAALVITVAYLFLTQWIRITTFTILALVWVNLGSIGIPQLSLQQGAATAAPPASSLSTPGNTPISAVSAAEIPAQSAAPNNSSLNDWLDRFYASEQQRQTHFPAALPADAQPFDLLILNICSLSWSDLSAAGLQDHPLWKRMDILFNDFNSATAYSGPAAIRIMRASCGQSSHKMLYSPVPTQCDLMANLARLGFRQELALDHSGVFGDYLAHLRQFGNMQAPLSANAGLPVELTAFNGEPITNDLALLQRWLSSTEKLGDARTASFVNLIALHDGNRFIGANRGADFKPRAQTLLDQLNGFLDDLERSGRRVMVVIVPEHGAAVVGDKMQMAGLRDIPSMSITHVPVGVIFSGMKAPAPASPVLVDRPSSYLALSELVVRSLDGKIFTQPSVDWQALVSNLPQSAAVSENDNAIVMMYQGKPYVRLNGGDWVPYPQ</sequence>
<dbReference type="Proteomes" id="UP000028681">
    <property type="component" value="Chromosome"/>
</dbReference>
<dbReference type="GeneID" id="33939238"/>
<dbReference type="NCBIfam" id="TIGR03368">
    <property type="entry name" value="cellulose_yhjU"/>
    <property type="match status" value="1"/>
</dbReference>
<dbReference type="InterPro" id="IPR017744">
    <property type="entry name" value="BcsG"/>
</dbReference>
<evidence type="ECO:0000313" key="3">
    <source>
        <dbReference type="Proteomes" id="UP000028681"/>
    </source>
</evidence>
<gene>
    <name evidence="2" type="primary">yhjU</name>
    <name evidence="2" type="ORF">ETEE_1620</name>
</gene>
<protein>
    <submittedName>
        <fullName evidence="2">Cellulose synthase operon protein YhjU</fullName>
    </submittedName>
</protein>